<protein>
    <submittedName>
        <fullName evidence="5">3-keto-5-aminohexanoate cleavage protein</fullName>
    </submittedName>
</protein>
<dbReference type="EMBL" id="JAUHLI010000018">
    <property type="protein sequence ID" value="MEE2002891.1"/>
    <property type="molecule type" value="Genomic_DNA"/>
</dbReference>
<gene>
    <name evidence="5" type="ORF">QWY20_15650</name>
</gene>
<proteinExistence type="predicted"/>
<keyword evidence="6" id="KW-1185">Reference proteome</keyword>
<dbReference type="Pfam" id="PF05853">
    <property type="entry name" value="BKACE"/>
    <property type="match status" value="1"/>
</dbReference>
<evidence type="ECO:0000256" key="1">
    <source>
        <dbReference type="ARBA" id="ARBA00001947"/>
    </source>
</evidence>
<evidence type="ECO:0000256" key="2">
    <source>
        <dbReference type="ARBA" id="ARBA00022679"/>
    </source>
</evidence>
<accession>A0ABU7J8L3</accession>
<reference evidence="5 6" key="1">
    <citation type="submission" date="2023-07" db="EMBL/GenBank/DDBJ databases">
        <title>Alkalimonas sp., MEB108 novel, alkaliphilic bacterium isolated from Lonar Lake, India.</title>
        <authorList>
            <person name="Joshi A."/>
            <person name="Thite S."/>
        </authorList>
    </citation>
    <scope>NUCLEOTIDE SEQUENCE [LARGE SCALE GENOMIC DNA]</scope>
    <source>
        <strain evidence="5 6">MEB108</strain>
    </source>
</reference>
<evidence type="ECO:0000313" key="6">
    <source>
        <dbReference type="Proteomes" id="UP001336314"/>
    </source>
</evidence>
<sequence length="287" mass="31610">MSHTFKQMPDNKLILMSAPNGARRLKGDHSALPVSPKELAECAKGIVQAGGSVLHLHVRDSDGHHSLNPLHYNEAIQRIKLSVADELILQITTEAVGIYSIDEQVYCVKEVRPEAVSIALREICPDESSLVKAEGFFSWCAQEAIWVQIILYSLDDIHRYKELKQRGVLSGLVPSVLFVLGRYSQNLLGDPNDLLGYYNALGNDVQWACCCFGQTELAAMAIAAELGGHVRIGFENNLWLPDGTRAHDNIELLNHFVGSCLPGNRTLATADDIRQWLHANQTSVGSS</sequence>
<organism evidence="5 6">
    <name type="scientific">Alkalimonas cellulosilytica</name>
    <dbReference type="NCBI Taxonomy" id="3058395"/>
    <lineage>
        <taxon>Bacteria</taxon>
        <taxon>Pseudomonadati</taxon>
        <taxon>Pseudomonadota</taxon>
        <taxon>Gammaproteobacteria</taxon>
        <taxon>Alkalimonas</taxon>
    </lineage>
</organism>
<keyword evidence="3" id="KW-0479">Metal-binding</keyword>
<evidence type="ECO:0000313" key="5">
    <source>
        <dbReference type="EMBL" id="MEE2002891.1"/>
    </source>
</evidence>
<dbReference type="PANTHER" id="PTHR37418">
    <property type="entry name" value="3-KETO-5-AMINOHEXANOATE CLEAVAGE ENZYME-RELATED"/>
    <property type="match status" value="1"/>
</dbReference>
<dbReference type="InterPro" id="IPR013785">
    <property type="entry name" value="Aldolase_TIM"/>
</dbReference>
<comment type="caution">
    <text evidence="5">The sequence shown here is derived from an EMBL/GenBank/DDBJ whole genome shotgun (WGS) entry which is preliminary data.</text>
</comment>
<keyword evidence="4" id="KW-0862">Zinc</keyword>
<evidence type="ECO:0000256" key="3">
    <source>
        <dbReference type="ARBA" id="ARBA00022723"/>
    </source>
</evidence>
<dbReference type="Gene3D" id="3.20.20.70">
    <property type="entry name" value="Aldolase class I"/>
    <property type="match status" value="1"/>
</dbReference>
<dbReference type="InterPro" id="IPR008567">
    <property type="entry name" value="BKACE"/>
</dbReference>
<dbReference type="PANTHER" id="PTHR37418:SF2">
    <property type="entry name" value="3-KETO-5-AMINOHEXANOATE CLEAVAGE ENZYME"/>
    <property type="match status" value="1"/>
</dbReference>
<keyword evidence="2" id="KW-0808">Transferase</keyword>
<evidence type="ECO:0000256" key="4">
    <source>
        <dbReference type="ARBA" id="ARBA00022833"/>
    </source>
</evidence>
<dbReference type="RefSeq" id="WP_330129936.1">
    <property type="nucleotide sequence ID" value="NZ_JAUHLI010000018.1"/>
</dbReference>
<comment type="cofactor">
    <cofactor evidence="1">
        <name>Zn(2+)</name>
        <dbReference type="ChEBI" id="CHEBI:29105"/>
    </cofactor>
</comment>
<name>A0ABU7J8L3_9GAMM</name>
<dbReference type="Proteomes" id="UP001336314">
    <property type="component" value="Unassembled WGS sequence"/>
</dbReference>